<evidence type="ECO:0000256" key="2">
    <source>
        <dbReference type="ARBA" id="ARBA00009671"/>
    </source>
</evidence>
<feature type="domain" description="Anoctamin transmembrane" evidence="9">
    <location>
        <begin position="126"/>
        <end position="272"/>
    </location>
</feature>
<evidence type="ECO:0000256" key="8">
    <source>
        <dbReference type="RuleBase" id="RU280814"/>
    </source>
</evidence>
<evidence type="ECO:0000256" key="6">
    <source>
        <dbReference type="ARBA" id="ARBA00023136"/>
    </source>
</evidence>
<evidence type="ECO:0000256" key="1">
    <source>
        <dbReference type="ARBA" id="ARBA00004651"/>
    </source>
</evidence>
<feature type="domain" description="Anoctamin dimerisation" evidence="10">
    <location>
        <begin position="43"/>
        <end position="123"/>
    </location>
</feature>
<sequence length="273" mass="31510">AHSHPADNWSGKVLKSLHIPNVHGAAGAESAARLLHLSVQEVQAQQRHQVAYEILATQVYGKRKRAEVGIDRLLEEEVYSGAFPLHEGPYELPKDYQPEDLNARQILNAYWAKWGLWYKYQPLDHIREYYGEKIGLYFAWLGLYTAWLLPASIVGIIVFLYGCFTFKANVPGDICMFMRISYLFDHPGTVFYSVFVAFWAVTFLENWKRKNASLAHHWDVMDFEEDEERPRPEYSALCSSYERNPVTGNLEPHFPNSLRIPRIITGITCIIIM</sequence>
<feature type="transmembrane region" description="Helical" evidence="8">
    <location>
        <begin position="137"/>
        <end position="162"/>
    </location>
</feature>
<evidence type="ECO:0000256" key="4">
    <source>
        <dbReference type="ARBA" id="ARBA00022692"/>
    </source>
</evidence>
<keyword evidence="7" id="KW-0325">Glycoprotein</keyword>
<protein>
    <recommendedName>
        <fullName evidence="8">Anoctamin</fullName>
    </recommendedName>
</protein>
<evidence type="ECO:0000259" key="10">
    <source>
        <dbReference type="Pfam" id="PF16178"/>
    </source>
</evidence>
<keyword evidence="5 8" id="KW-1133">Transmembrane helix</keyword>
<keyword evidence="6 8" id="KW-0472">Membrane</keyword>
<proteinExistence type="inferred from homology"/>
<evidence type="ECO:0000256" key="7">
    <source>
        <dbReference type="ARBA" id="ARBA00023180"/>
    </source>
</evidence>
<keyword evidence="11" id="KW-1185">Reference proteome</keyword>
<dbReference type="InterPro" id="IPR049452">
    <property type="entry name" value="Anoctamin_TM"/>
</dbReference>
<dbReference type="Pfam" id="PF16178">
    <property type="entry name" value="Anoct_dimer"/>
    <property type="match status" value="1"/>
</dbReference>
<dbReference type="InterPro" id="IPR032394">
    <property type="entry name" value="Anoct_dimer"/>
</dbReference>
<dbReference type="PANTHER" id="PTHR12308">
    <property type="entry name" value="ANOCTAMIN"/>
    <property type="match status" value="1"/>
</dbReference>
<keyword evidence="3" id="KW-1003">Cell membrane</keyword>
<dbReference type="Pfam" id="PF04547">
    <property type="entry name" value="Anoctamin"/>
    <property type="match status" value="1"/>
</dbReference>
<organism evidence="11 12">
    <name type="scientific">Macrostomum lignano</name>
    <dbReference type="NCBI Taxonomy" id="282301"/>
    <lineage>
        <taxon>Eukaryota</taxon>
        <taxon>Metazoa</taxon>
        <taxon>Spiralia</taxon>
        <taxon>Lophotrochozoa</taxon>
        <taxon>Platyhelminthes</taxon>
        <taxon>Rhabditophora</taxon>
        <taxon>Macrostomorpha</taxon>
        <taxon>Macrostomida</taxon>
        <taxon>Macrostomidae</taxon>
        <taxon>Macrostomum</taxon>
    </lineage>
</organism>
<comment type="caution">
    <text evidence="8">Lacks conserved residue(s) required for the propagation of feature annotation.</text>
</comment>
<evidence type="ECO:0000256" key="3">
    <source>
        <dbReference type="ARBA" id="ARBA00022475"/>
    </source>
</evidence>
<dbReference type="PANTHER" id="PTHR12308:SF87">
    <property type="entry name" value="ANOCTAMIN"/>
    <property type="match status" value="1"/>
</dbReference>
<accession>A0A1I8FRU3</accession>
<dbReference type="InterPro" id="IPR007632">
    <property type="entry name" value="Anoctamin"/>
</dbReference>
<evidence type="ECO:0000313" key="11">
    <source>
        <dbReference type="Proteomes" id="UP000095280"/>
    </source>
</evidence>
<dbReference type="GO" id="GO:0005886">
    <property type="term" value="C:plasma membrane"/>
    <property type="evidence" value="ECO:0007669"/>
    <property type="project" value="UniProtKB-SubCell"/>
</dbReference>
<evidence type="ECO:0000256" key="5">
    <source>
        <dbReference type="ARBA" id="ARBA00022989"/>
    </source>
</evidence>
<dbReference type="GO" id="GO:0005254">
    <property type="term" value="F:chloride channel activity"/>
    <property type="evidence" value="ECO:0007669"/>
    <property type="project" value="TreeGrafter"/>
</dbReference>
<evidence type="ECO:0000313" key="12">
    <source>
        <dbReference type="WBParaSite" id="maker-unitig_475-snap-gene-0.1-mRNA-1"/>
    </source>
</evidence>
<dbReference type="WBParaSite" id="maker-unitig_475-snap-gene-0.1-mRNA-1">
    <property type="protein sequence ID" value="maker-unitig_475-snap-gene-0.1-mRNA-1"/>
    <property type="gene ID" value="maker-unitig_475-snap-gene-0.1"/>
</dbReference>
<comment type="similarity">
    <text evidence="2 8">Belongs to the anoctamin family.</text>
</comment>
<keyword evidence="4 8" id="KW-0812">Transmembrane</keyword>
<feature type="transmembrane region" description="Helical" evidence="8">
    <location>
        <begin position="182"/>
        <end position="204"/>
    </location>
</feature>
<dbReference type="GO" id="GO:0046983">
    <property type="term" value="F:protein dimerization activity"/>
    <property type="evidence" value="ECO:0007669"/>
    <property type="project" value="InterPro"/>
</dbReference>
<evidence type="ECO:0000259" key="9">
    <source>
        <dbReference type="Pfam" id="PF04547"/>
    </source>
</evidence>
<dbReference type="Proteomes" id="UP000095280">
    <property type="component" value="Unplaced"/>
</dbReference>
<dbReference type="AlphaFoldDB" id="A0A1I8FRU3"/>
<comment type="subcellular location">
    <subcellularLocation>
        <location evidence="1">Cell membrane</location>
        <topology evidence="1">Multi-pass membrane protein</topology>
    </subcellularLocation>
    <subcellularLocation>
        <location evidence="8">Membrane</location>
        <topology evidence="8">Multi-pass membrane protein</topology>
    </subcellularLocation>
</comment>
<name>A0A1I8FRU3_9PLAT</name>
<reference evidence="12" key="1">
    <citation type="submission" date="2016-11" db="UniProtKB">
        <authorList>
            <consortium name="WormBaseParasite"/>
        </authorList>
    </citation>
    <scope>IDENTIFICATION</scope>
</reference>